<evidence type="ECO:0000313" key="2">
    <source>
        <dbReference type="Proteomes" id="UP000324222"/>
    </source>
</evidence>
<comment type="caution">
    <text evidence="1">The sequence shown here is derived from an EMBL/GenBank/DDBJ whole genome shotgun (WGS) entry which is preliminary data.</text>
</comment>
<accession>A0A5B7DUC3</accession>
<dbReference type="Proteomes" id="UP000324222">
    <property type="component" value="Unassembled WGS sequence"/>
</dbReference>
<gene>
    <name evidence="1" type="ORF">E2C01_018169</name>
</gene>
<organism evidence="1 2">
    <name type="scientific">Portunus trituberculatus</name>
    <name type="common">Swimming crab</name>
    <name type="synonym">Neptunus trituberculatus</name>
    <dbReference type="NCBI Taxonomy" id="210409"/>
    <lineage>
        <taxon>Eukaryota</taxon>
        <taxon>Metazoa</taxon>
        <taxon>Ecdysozoa</taxon>
        <taxon>Arthropoda</taxon>
        <taxon>Crustacea</taxon>
        <taxon>Multicrustacea</taxon>
        <taxon>Malacostraca</taxon>
        <taxon>Eumalacostraca</taxon>
        <taxon>Eucarida</taxon>
        <taxon>Decapoda</taxon>
        <taxon>Pleocyemata</taxon>
        <taxon>Brachyura</taxon>
        <taxon>Eubrachyura</taxon>
        <taxon>Portunoidea</taxon>
        <taxon>Portunidae</taxon>
        <taxon>Portuninae</taxon>
        <taxon>Portunus</taxon>
    </lineage>
</organism>
<evidence type="ECO:0000313" key="1">
    <source>
        <dbReference type="EMBL" id="MPC25070.1"/>
    </source>
</evidence>
<dbReference type="EMBL" id="VSRR010001412">
    <property type="protein sequence ID" value="MPC25070.1"/>
    <property type="molecule type" value="Genomic_DNA"/>
</dbReference>
<dbReference type="AlphaFoldDB" id="A0A5B7DUC3"/>
<protein>
    <submittedName>
        <fullName evidence="1">Uncharacterized protein</fullName>
    </submittedName>
</protein>
<name>A0A5B7DUC3_PORTR</name>
<reference evidence="1 2" key="1">
    <citation type="submission" date="2019-05" db="EMBL/GenBank/DDBJ databases">
        <title>Another draft genome of Portunus trituberculatus and its Hox gene families provides insights of decapod evolution.</title>
        <authorList>
            <person name="Jeong J.-H."/>
            <person name="Song I."/>
            <person name="Kim S."/>
            <person name="Choi T."/>
            <person name="Kim D."/>
            <person name="Ryu S."/>
            <person name="Kim W."/>
        </authorList>
    </citation>
    <scope>NUCLEOTIDE SEQUENCE [LARGE SCALE GENOMIC DNA]</scope>
    <source>
        <tissue evidence="1">Muscle</tissue>
    </source>
</reference>
<proteinExistence type="predicted"/>
<keyword evidence="2" id="KW-1185">Reference proteome</keyword>
<sequence length="51" mass="5831">MRSWKTSLLRTLIIVGRNKPRIIQGGVVGKDLREEFSFIDRRDGSGAIKMK</sequence>